<dbReference type="PANTHER" id="PTHR47545">
    <property type="entry name" value="MULTIFUNCTIONAL CCA PROTEIN"/>
    <property type="match status" value="1"/>
</dbReference>
<dbReference type="OrthoDB" id="9805698at2"/>
<proteinExistence type="inferred from homology"/>
<evidence type="ECO:0000259" key="3">
    <source>
        <dbReference type="Pfam" id="PF01966"/>
    </source>
</evidence>
<accession>A0A1T5A9F3</accession>
<dbReference type="InterPro" id="IPR032828">
    <property type="entry name" value="PolyA_RNA-bd"/>
</dbReference>
<dbReference type="InterPro" id="IPR003607">
    <property type="entry name" value="HD/PDEase_dom"/>
</dbReference>
<gene>
    <name evidence="5" type="ORF">SAMN02745120_0903</name>
</gene>
<keyword evidence="2" id="KW-0547">Nucleotide-binding</keyword>
<dbReference type="SUPFAM" id="SSF81891">
    <property type="entry name" value="Poly A polymerase C-terminal region-like"/>
    <property type="match status" value="1"/>
</dbReference>
<reference evidence="6" key="1">
    <citation type="submission" date="2017-02" db="EMBL/GenBank/DDBJ databases">
        <authorList>
            <person name="Varghese N."/>
            <person name="Submissions S."/>
        </authorList>
    </citation>
    <scope>NUCLEOTIDE SEQUENCE [LARGE SCALE GENOMIC DNA]</scope>
    <source>
        <strain evidence="6">ATCC 35199</strain>
    </source>
</reference>
<dbReference type="InterPro" id="IPR006674">
    <property type="entry name" value="HD_domain"/>
</dbReference>
<evidence type="ECO:0000256" key="1">
    <source>
        <dbReference type="ARBA" id="ARBA00007265"/>
    </source>
</evidence>
<dbReference type="CDD" id="cd00077">
    <property type="entry name" value="HDc"/>
    <property type="match status" value="1"/>
</dbReference>
<name>A0A1T5A9F3_9FIRM</name>
<dbReference type="Gene3D" id="1.10.3090.10">
    <property type="entry name" value="cca-adding enzyme, domain 2"/>
    <property type="match status" value="1"/>
</dbReference>
<dbReference type="PANTHER" id="PTHR47545:SF2">
    <property type="entry name" value="CC-ADDING TRNA NUCLEOTIDYLTRANSFERASE"/>
    <property type="match status" value="1"/>
</dbReference>
<dbReference type="Proteomes" id="UP000243406">
    <property type="component" value="Unassembled WGS sequence"/>
</dbReference>
<dbReference type="InterPro" id="IPR006675">
    <property type="entry name" value="HDIG_dom"/>
</dbReference>
<dbReference type="Pfam" id="PF12627">
    <property type="entry name" value="PolyA_pol_RNAbd"/>
    <property type="match status" value="1"/>
</dbReference>
<keyword evidence="6" id="KW-1185">Reference proteome</keyword>
<dbReference type="InterPro" id="IPR050124">
    <property type="entry name" value="tRNA_CCA-adding_enzyme"/>
</dbReference>
<sequence length="473" mass="54977">MLNILRPIEILKEIEKERNDKFYIAGSGIREYLIADKIKRIRILTSFEALDIAREFMNRCEGYTMIEKEDGSIEIFSDRFVSLIFSKICPQGIISQLSKKIYTVDAVAMTLDDFIDFKPEKLINPHGGLEDINNRILRIVDGENLRQNPIGYLRGIRLMAEHELDIDPDTEIFMKEHVHWLEGIRGDEYTKELFRILDQKESSYYINLMDRHIGMLQYIFPEIEPMKNVGECKYHVVDSFTHSVYTLKVLEGVVNANGFFEDHLRTAYEEHTSKCMNSNIKRLSLIKLGAFFHDIGKPAAKFNDDKGRTRFQGHEIVGAEMLMEIGKRLGLSEEDTVTLSRYSALHMFPLVIYKNNDVSGDTLFNMFSQTEDETLDVLLIGYADIVATRKLLNPDEEMGNFKVHVEYIANNYITRYLPLKEMDKIITFEEIKKLVGEHEAMPAYEALRKSIYMGRVSLKRDKIDKFLSNISWR</sequence>
<dbReference type="RefSeq" id="WP_079588832.1">
    <property type="nucleotide sequence ID" value="NZ_FUYN01000001.1"/>
</dbReference>
<evidence type="ECO:0000256" key="2">
    <source>
        <dbReference type="ARBA" id="ARBA00022741"/>
    </source>
</evidence>
<protein>
    <submittedName>
        <fullName evidence="5">Poly(A) polymerase</fullName>
    </submittedName>
</protein>
<feature type="domain" description="HD" evidence="3">
    <location>
        <begin position="242"/>
        <end position="384"/>
    </location>
</feature>
<evidence type="ECO:0000313" key="5">
    <source>
        <dbReference type="EMBL" id="SKB31634.1"/>
    </source>
</evidence>
<dbReference type="AlphaFoldDB" id="A0A1T5A9F3"/>
<dbReference type="GO" id="GO:0000166">
    <property type="term" value="F:nucleotide binding"/>
    <property type="evidence" value="ECO:0007669"/>
    <property type="project" value="UniProtKB-KW"/>
</dbReference>
<evidence type="ECO:0000259" key="4">
    <source>
        <dbReference type="Pfam" id="PF12627"/>
    </source>
</evidence>
<dbReference type="EMBL" id="FUYN01000001">
    <property type="protein sequence ID" value="SKB31634.1"/>
    <property type="molecule type" value="Genomic_DNA"/>
</dbReference>
<organism evidence="5 6">
    <name type="scientific">Acetoanaerobium noterae</name>
    <dbReference type="NCBI Taxonomy" id="745369"/>
    <lineage>
        <taxon>Bacteria</taxon>
        <taxon>Bacillati</taxon>
        <taxon>Bacillota</taxon>
        <taxon>Clostridia</taxon>
        <taxon>Peptostreptococcales</taxon>
        <taxon>Filifactoraceae</taxon>
        <taxon>Acetoanaerobium</taxon>
    </lineage>
</organism>
<feature type="domain" description="tRNA nucleotidyltransferase/poly(A) polymerase RNA and SrmB- binding" evidence="4">
    <location>
        <begin position="164"/>
        <end position="225"/>
    </location>
</feature>
<dbReference type="Pfam" id="PF01966">
    <property type="entry name" value="HD"/>
    <property type="match status" value="1"/>
</dbReference>
<comment type="similarity">
    <text evidence="1">Belongs to the tRNA nucleotidyltransferase/poly(A) polymerase family.</text>
</comment>
<dbReference type="NCBIfam" id="TIGR00277">
    <property type="entry name" value="HDIG"/>
    <property type="match status" value="1"/>
</dbReference>
<evidence type="ECO:0000313" key="6">
    <source>
        <dbReference type="Proteomes" id="UP000243406"/>
    </source>
</evidence>